<dbReference type="EC" id="2.7.13.3" evidence="2"/>
<dbReference type="InterPro" id="IPR036890">
    <property type="entry name" value="HATPase_C_sf"/>
</dbReference>
<keyword evidence="3" id="KW-0597">Phosphoprotein</keyword>
<proteinExistence type="predicted"/>
<dbReference type="GO" id="GO:0000155">
    <property type="term" value="F:phosphorelay sensor kinase activity"/>
    <property type="evidence" value="ECO:0007669"/>
    <property type="project" value="TreeGrafter"/>
</dbReference>
<evidence type="ECO:0000256" key="4">
    <source>
        <dbReference type="ARBA" id="ARBA00022679"/>
    </source>
</evidence>
<dbReference type="GO" id="GO:0004721">
    <property type="term" value="F:phosphoprotein phosphatase activity"/>
    <property type="evidence" value="ECO:0007669"/>
    <property type="project" value="TreeGrafter"/>
</dbReference>
<dbReference type="PANTHER" id="PTHR45453:SF1">
    <property type="entry name" value="PHOSPHATE REGULON SENSOR PROTEIN PHOR"/>
    <property type="match status" value="1"/>
</dbReference>
<dbReference type="PRINTS" id="PR00344">
    <property type="entry name" value="BCTRLSENSOR"/>
</dbReference>
<dbReference type="Pfam" id="PF02518">
    <property type="entry name" value="HATPase_c"/>
    <property type="match status" value="1"/>
</dbReference>
<protein>
    <recommendedName>
        <fullName evidence="2">histidine kinase</fullName>
        <ecNumber evidence="2">2.7.13.3</ecNumber>
    </recommendedName>
</protein>
<name>A0A645D8U3_9ZZZZ</name>
<dbReference type="EMBL" id="VSSQ01034026">
    <property type="protein sequence ID" value="MPM85826.1"/>
    <property type="molecule type" value="Genomic_DNA"/>
</dbReference>
<evidence type="ECO:0000256" key="5">
    <source>
        <dbReference type="ARBA" id="ARBA00022777"/>
    </source>
</evidence>
<dbReference type="InterPro" id="IPR005467">
    <property type="entry name" value="His_kinase_dom"/>
</dbReference>
<dbReference type="GO" id="GO:0016036">
    <property type="term" value="P:cellular response to phosphate starvation"/>
    <property type="evidence" value="ECO:0007669"/>
    <property type="project" value="TreeGrafter"/>
</dbReference>
<keyword evidence="6" id="KW-0902">Two-component regulatory system</keyword>
<evidence type="ECO:0000259" key="7">
    <source>
        <dbReference type="PROSITE" id="PS50109"/>
    </source>
</evidence>
<dbReference type="SUPFAM" id="SSF55874">
    <property type="entry name" value="ATPase domain of HSP90 chaperone/DNA topoisomerase II/histidine kinase"/>
    <property type="match status" value="1"/>
</dbReference>
<comment type="catalytic activity">
    <reaction evidence="1">
        <text>ATP + protein L-histidine = ADP + protein N-phospho-L-histidine.</text>
        <dbReference type="EC" id="2.7.13.3"/>
    </reaction>
</comment>
<dbReference type="InterPro" id="IPR003594">
    <property type="entry name" value="HATPase_dom"/>
</dbReference>
<accession>A0A645D8U3</accession>
<evidence type="ECO:0000256" key="2">
    <source>
        <dbReference type="ARBA" id="ARBA00012438"/>
    </source>
</evidence>
<keyword evidence="4 8" id="KW-0808">Transferase</keyword>
<evidence type="ECO:0000313" key="8">
    <source>
        <dbReference type="EMBL" id="MPM85826.1"/>
    </source>
</evidence>
<organism evidence="8">
    <name type="scientific">bioreactor metagenome</name>
    <dbReference type="NCBI Taxonomy" id="1076179"/>
    <lineage>
        <taxon>unclassified sequences</taxon>
        <taxon>metagenomes</taxon>
        <taxon>ecological metagenomes</taxon>
    </lineage>
</organism>
<evidence type="ECO:0000256" key="6">
    <source>
        <dbReference type="ARBA" id="ARBA00023012"/>
    </source>
</evidence>
<comment type="caution">
    <text evidence="8">The sequence shown here is derived from an EMBL/GenBank/DDBJ whole genome shotgun (WGS) entry which is preliminary data.</text>
</comment>
<dbReference type="AlphaFoldDB" id="A0A645D8U3"/>
<dbReference type="PANTHER" id="PTHR45453">
    <property type="entry name" value="PHOSPHATE REGULON SENSOR PROTEIN PHOR"/>
    <property type="match status" value="1"/>
</dbReference>
<evidence type="ECO:0000256" key="3">
    <source>
        <dbReference type="ARBA" id="ARBA00022553"/>
    </source>
</evidence>
<keyword evidence="5 8" id="KW-0418">Kinase</keyword>
<gene>
    <name evidence="8" type="primary">walK_12</name>
    <name evidence="8" type="ORF">SDC9_132908</name>
</gene>
<dbReference type="InterPro" id="IPR050351">
    <property type="entry name" value="BphY/WalK/GraS-like"/>
</dbReference>
<sequence length="68" mass="7291">MDRITEAFYMVDKSRSRKQHGAGLGLALVARIAKLHGASLTFESTENIGTVVTVALPTKGGEETCENI</sequence>
<evidence type="ECO:0000256" key="1">
    <source>
        <dbReference type="ARBA" id="ARBA00000085"/>
    </source>
</evidence>
<reference evidence="8" key="1">
    <citation type="submission" date="2019-08" db="EMBL/GenBank/DDBJ databases">
        <authorList>
            <person name="Kucharzyk K."/>
            <person name="Murdoch R.W."/>
            <person name="Higgins S."/>
            <person name="Loffler F."/>
        </authorList>
    </citation>
    <scope>NUCLEOTIDE SEQUENCE</scope>
</reference>
<dbReference type="InterPro" id="IPR004358">
    <property type="entry name" value="Sig_transdc_His_kin-like_C"/>
</dbReference>
<dbReference type="GO" id="GO:0005886">
    <property type="term" value="C:plasma membrane"/>
    <property type="evidence" value="ECO:0007669"/>
    <property type="project" value="TreeGrafter"/>
</dbReference>
<dbReference type="Gene3D" id="3.30.565.10">
    <property type="entry name" value="Histidine kinase-like ATPase, C-terminal domain"/>
    <property type="match status" value="1"/>
</dbReference>
<feature type="domain" description="Histidine kinase" evidence="7">
    <location>
        <begin position="1"/>
        <end position="60"/>
    </location>
</feature>
<dbReference type="PROSITE" id="PS50109">
    <property type="entry name" value="HIS_KIN"/>
    <property type="match status" value="1"/>
</dbReference>